<protein>
    <submittedName>
        <fullName evidence="1">Uncharacterized protein</fullName>
    </submittedName>
</protein>
<dbReference type="Proteomes" id="UP001497522">
    <property type="component" value="Chromosome 7"/>
</dbReference>
<sequence>MGLAGEELQQEQQPVGPAVQARFALSPSPLTLQLCAAQYCLWTFFFRISSPQSLKALQTYMLMSIPAIISSSRSSSYDQSRAAFGSLQFC</sequence>
<reference evidence="1" key="1">
    <citation type="submission" date="2024-03" db="EMBL/GenBank/DDBJ databases">
        <authorList>
            <consortium name="ELIXIR-Norway"/>
            <consortium name="Elixir Norway"/>
        </authorList>
    </citation>
    <scope>NUCLEOTIDE SEQUENCE</scope>
</reference>
<organism evidence="1 2">
    <name type="scientific">Sphagnum jensenii</name>
    <dbReference type="NCBI Taxonomy" id="128206"/>
    <lineage>
        <taxon>Eukaryota</taxon>
        <taxon>Viridiplantae</taxon>
        <taxon>Streptophyta</taxon>
        <taxon>Embryophyta</taxon>
        <taxon>Bryophyta</taxon>
        <taxon>Sphagnophytina</taxon>
        <taxon>Sphagnopsida</taxon>
        <taxon>Sphagnales</taxon>
        <taxon>Sphagnaceae</taxon>
        <taxon>Sphagnum</taxon>
    </lineage>
</organism>
<proteinExistence type="predicted"/>
<evidence type="ECO:0000313" key="1">
    <source>
        <dbReference type="EMBL" id="CAK9879253.1"/>
    </source>
</evidence>
<accession>A0ABP1BSM8</accession>
<keyword evidence="2" id="KW-1185">Reference proteome</keyword>
<name>A0ABP1BSM8_9BRYO</name>
<evidence type="ECO:0000313" key="2">
    <source>
        <dbReference type="Proteomes" id="UP001497522"/>
    </source>
</evidence>
<gene>
    <name evidence="1" type="ORF">CSSPJE1EN2_LOCUS20817</name>
</gene>
<dbReference type="EMBL" id="OZ023708">
    <property type="protein sequence ID" value="CAK9879253.1"/>
    <property type="molecule type" value="Genomic_DNA"/>
</dbReference>